<evidence type="ECO:0000256" key="6">
    <source>
        <dbReference type="SAM" id="Phobius"/>
    </source>
</evidence>
<sequence>MCRADFNKDPNAILEEQVQKLILKEQAKEQTKDVDPVLKIASQPQLWGSLKRAGTPIYVPRTHSLVIVYSIFSALILAWAIHDTSLLHFILCIIGSLVGYDILSGFLHIVFDDTRNLCLPVLGQPCLEFQMHHHFPYDLVKRDLLDVLGDLNTVTGILAVLNICPYFFCDPWNNTTHRFMLGMKLFMAYYGQFSHRSAHTPSSVHNKYIEALRKIGFMIPLDVHRSHHRPPHDKDFCLVGICNPLINFMYHHVTRNRWFWMCGFFGVALFGIPLEAYVMDRVFGVIGIGIGMD</sequence>
<comment type="similarity">
    <text evidence="2">Belongs to the fatty acid desaturase CarF family.</text>
</comment>
<comment type="subcellular location">
    <subcellularLocation>
        <location evidence="1">Membrane</location>
        <topology evidence="1">Multi-pass membrane protein</topology>
    </subcellularLocation>
</comment>
<evidence type="ECO:0000256" key="2">
    <source>
        <dbReference type="ARBA" id="ARBA00007620"/>
    </source>
</evidence>
<organism evidence="8">
    <name type="scientific">Chaetoceros debilis</name>
    <dbReference type="NCBI Taxonomy" id="122233"/>
    <lineage>
        <taxon>Eukaryota</taxon>
        <taxon>Sar</taxon>
        <taxon>Stramenopiles</taxon>
        <taxon>Ochrophyta</taxon>
        <taxon>Bacillariophyta</taxon>
        <taxon>Coscinodiscophyceae</taxon>
        <taxon>Chaetocerotophycidae</taxon>
        <taxon>Chaetocerotales</taxon>
        <taxon>Chaetocerotaceae</taxon>
        <taxon>Chaetoceros</taxon>
    </lineage>
</organism>
<gene>
    <name evidence="8" type="ORF">CDEB00056_LOCUS3337</name>
</gene>
<name>A0A7S3PX68_9STRA</name>
<dbReference type="InterPro" id="IPR052601">
    <property type="entry name" value="Plasmalogen_desaturase"/>
</dbReference>
<evidence type="ECO:0000256" key="3">
    <source>
        <dbReference type="ARBA" id="ARBA00022692"/>
    </source>
</evidence>
<dbReference type="InterPro" id="IPR019547">
    <property type="entry name" value="Lipid_desat"/>
</dbReference>
<protein>
    <recommendedName>
        <fullName evidence="7">Lipid desaturase domain-containing protein</fullName>
    </recommendedName>
</protein>
<evidence type="ECO:0000256" key="4">
    <source>
        <dbReference type="ARBA" id="ARBA00022989"/>
    </source>
</evidence>
<dbReference type="AlphaFoldDB" id="A0A7S3PX68"/>
<dbReference type="PANTHER" id="PTHR48177:SF1">
    <property type="entry name" value="PLASMANYLETHANOLAMINE DESATURASE 1"/>
    <property type="match status" value="1"/>
</dbReference>
<accession>A0A7S3PX68</accession>
<evidence type="ECO:0000259" key="7">
    <source>
        <dbReference type="Pfam" id="PF10520"/>
    </source>
</evidence>
<keyword evidence="3 6" id="KW-0812">Transmembrane</keyword>
<dbReference type="GO" id="GO:0016020">
    <property type="term" value="C:membrane"/>
    <property type="evidence" value="ECO:0007669"/>
    <property type="project" value="UniProtKB-SubCell"/>
</dbReference>
<evidence type="ECO:0000256" key="5">
    <source>
        <dbReference type="ARBA" id="ARBA00023136"/>
    </source>
</evidence>
<evidence type="ECO:0000313" key="8">
    <source>
        <dbReference type="EMBL" id="CAE0458496.1"/>
    </source>
</evidence>
<dbReference type="UniPathway" id="UPA00199"/>
<evidence type="ECO:0000256" key="1">
    <source>
        <dbReference type="ARBA" id="ARBA00004141"/>
    </source>
</evidence>
<dbReference type="GO" id="GO:0006631">
    <property type="term" value="P:fatty acid metabolic process"/>
    <property type="evidence" value="ECO:0007669"/>
    <property type="project" value="UniProtKB-UniPathway"/>
</dbReference>
<feature type="transmembrane region" description="Helical" evidence="6">
    <location>
        <begin position="87"/>
        <end position="111"/>
    </location>
</feature>
<dbReference type="EMBL" id="HBIO01004821">
    <property type="protein sequence ID" value="CAE0458496.1"/>
    <property type="molecule type" value="Transcribed_RNA"/>
</dbReference>
<keyword evidence="4 6" id="KW-1133">Transmembrane helix</keyword>
<reference evidence="8" key="1">
    <citation type="submission" date="2021-01" db="EMBL/GenBank/DDBJ databases">
        <authorList>
            <person name="Corre E."/>
            <person name="Pelletier E."/>
            <person name="Niang G."/>
            <person name="Scheremetjew M."/>
            <person name="Finn R."/>
            <person name="Kale V."/>
            <person name="Holt S."/>
            <person name="Cochrane G."/>
            <person name="Meng A."/>
            <person name="Brown T."/>
            <person name="Cohen L."/>
        </authorList>
    </citation>
    <scope>NUCLEOTIDE SEQUENCE</scope>
    <source>
        <strain evidence="8">MM31A-1</strain>
    </source>
</reference>
<dbReference type="Pfam" id="PF10520">
    <property type="entry name" value="Lipid_desat"/>
    <property type="match status" value="1"/>
</dbReference>
<feature type="domain" description="Lipid desaturase" evidence="7">
    <location>
        <begin position="101"/>
        <end position="247"/>
    </location>
</feature>
<dbReference type="GO" id="GO:0016491">
    <property type="term" value="F:oxidoreductase activity"/>
    <property type="evidence" value="ECO:0007669"/>
    <property type="project" value="TreeGrafter"/>
</dbReference>
<feature type="transmembrane region" description="Helical" evidence="6">
    <location>
        <begin position="62"/>
        <end position="81"/>
    </location>
</feature>
<dbReference type="PANTHER" id="PTHR48177">
    <property type="entry name" value="TRANSMEMBRANE PROTEIN 189"/>
    <property type="match status" value="1"/>
</dbReference>
<keyword evidence="5 6" id="KW-0472">Membrane</keyword>
<proteinExistence type="inferred from homology"/>
<feature type="transmembrane region" description="Helical" evidence="6">
    <location>
        <begin position="258"/>
        <end position="279"/>
    </location>
</feature>